<dbReference type="GO" id="GO:0004494">
    <property type="term" value="F:methylmalonyl-CoA mutase activity"/>
    <property type="evidence" value="ECO:0007669"/>
    <property type="project" value="UniProtKB-EC"/>
</dbReference>
<evidence type="ECO:0000313" key="7">
    <source>
        <dbReference type="EMBL" id="GAM16307.1"/>
    </source>
</evidence>
<dbReference type="PANTHER" id="PTHR48101:SF1">
    <property type="entry name" value="METHYLMALONYL-COA MUTASE, LARGE SUBUNIT"/>
    <property type="match status" value="1"/>
</dbReference>
<dbReference type="GO" id="GO:0046872">
    <property type="term" value="F:metal ion binding"/>
    <property type="evidence" value="ECO:0007669"/>
    <property type="project" value="InterPro"/>
</dbReference>
<dbReference type="EC" id="5.4.99.2" evidence="7"/>
<keyword evidence="3" id="KW-0846">Cobalamin</keyword>
<evidence type="ECO:0000259" key="6">
    <source>
        <dbReference type="Pfam" id="PF01642"/>
    </source>
</evidence>
<keyword evidence="8" id="KW-1185">Reference proteome</keyword>
<evidence type="ECO:0000256" key="3">
    <source>
        <dbReference type="ARBA" id="ARBA00022628"/>
    </source>
</evidence>
<dbReference type="SUPFAM" id="SSF52242">
    <property type="entry name" value="Cobalamin (vitamin B12)-binding domain"/>
    <property type="match status" value="1"/>
</dbReference>
<dbReference type="AlphaFoldDB" id="A0A0A8XBA8"/>
<evidence type="ECO:0000256" key="4">
    <source>
        <dbReference type="ARBA" id="ARBA00023235"/>
    </source>
</evidence>
<feature type="domain" description="Methylmalonyl-CoA mutase alpha/beta chain catalytic" evidence="6">
    <location>
        <begin position="136"/>
        <end position="449"/>
    </location>
</feature>
<dbReference type="Pfam" id="PF01642">
    <property type="entry name" value="MM_CoA_mutase"/>
    <property type="match status" value="2"/>
</dbReference>
<gene>
    <name evidence="7" type="ORF">SAMD00020551_4495</name>
</gene>
<name>A0A0A8XBA8_MESS1</name>
<dbReference type="Gene3D" id="3.40.50.280">
    <property type="entry name" value="Cobalamin-binding domain"/>
    <property type="match status" value="1"/>
</dbReference>
<dbReference type="InterPro" id="IPR016176">
    <property type="entry name" value="Cbl-dep_enz_cat"/>
</dbReference>
<protein>
    <submittedName>
        <fullName evidence="7">Methylmalonyl-CoA mutase</fullName>
        <ecNumber evidence="7">5.4.99.2</ecNumber>
    </submittedName>
</protein>
<dbReference type="InterPro" id="IPR036724">
    <property type="entry name" value="Cobalamin-bd_sf"/>
</dbReference>
<evidence type="ECO:0000256" key="5">
    <source>
        <dbReference type="ARBA" id="ARBA00023285"/>
    </source>
</evidence>
<dbReference type="GO" id="GO:0031419">
    <property type="term" value="F:cobalamin binding"/>
    <property type="evidence" value="ECO:0007669"/>
    <property type="project" value="UniProtKB-KW"/>
</dbReference>
<dbReference type="STRING" id="1321606.SAMD00020551_4495"/>
<keyword evidence="5" id="KW-0170">Cobalt</keyword>
<dbReference type="GO" id="GO:0005737">
    <property type="term" value="C:cytoplasm"/>
    <property type="evidence" value="ECO:0007669"/>
    <property type="project" value="TreeGrafter"/>
</dbReference>
<dbReference type="RefSeq" id="WP_041967917.1">
    <property type="nucleotide sequence ID" value="NZ_BASE01000117.1"/>
</dbReference>
<proteinExistence type="inferred from homology"/>
<evidence type="ECO:0000313" key="8">
    <source>
        <dbReference type="Proteomes" id="UP000031014"/>
    </source>
</evidence>
<dbReference type="EMBL" id="BASE01000117">
    <property type="protein sequence ID" value="GAM16307.1"/>
    <property type="molecule type" value="Genomic_DNA"/>
</dbReference>
<dbReference type="InterPro" id="IPR006099">
    <property type="entry name" value="MeMalonylCoA_mutase_a/b_cat"/>
</dbReference>
<comment type="cofactor">
    <cofactor evidence="1">
        <name>adenosylcob(III)alamin</name>
        <dbReference type="ChEBI" id="CHEBI:18408"/>
    </cofactor>
</comment>
<organism evidence="7 8">
    <name type="scientific">Mesobacillus selenatarsenatis (strain DSM 18680 / JCM 14380 / FERM P-15431 / SF-1)</name>
    <dbReference type="NCBI Taxonomy" id="1321606"/>
    <lineage>
        <taxon>Bacteria</taxon>
        <taxon>Bacillati</taxon>
        <taxon>Bacillota</taxon>
        <taxon>Bacilli</taxon>
        <taxon>Bacillales</taxon>
        <taxon>Bacillaceae</taxon>
        <taxon>Mesobacillus</taxon>
    </lineage>
</organism>
<dbReference type="SUPFAM" id="SSF51703">
    <property type="entry name" value="Cobalamin (vitamin B12)-dependent enzymes"/>
    <property type="match status" value="1"/>
</dbReference>
<dbReference type="PANTHER" id="PTHR48101">
    <property type="entry name" value="METHYLMALONYL-COA MUTASE, MITOCHONDRIAL-RELATED"/>
    <property type="match status" value="1"/>
</dbReference>
<comment type="similarity">
    <text evidence="2">Belongs to the methylmalonyl-CoA mutase family.</text>
</comment>
<reference evidence="7 8" key="1">
    <citation type="submission" date="2013-06" db="EMBL/GenBank/DDBJ databases">
        <title>Whole genome shotgun sequence of Bacillus selenatarsenatis SF-1.</title>
        <authorList>
            <person name="Kuroda M."/>
            <person name="Sei K."/>
            <person name="Yamashita M."/>
            <person name="Ike M."/>
        </authorList>
    </citation>
    <scope>NUCLEOTIDE SEQUENCE [LARGE SCALE GENOMIC DNA]</scope>
    <source>
        <strain evidence="7 8">SF-1</strain>
    </source>
</reference>
<comment type="caution">
    <text evidence="7">The sequence shown here is derived from an EMBL/GenBank/DDBJ whole genome shotgun (WGS) entry which is preliminary data.</text>
</comment>
<keyword evidence="4 7" id="KW-0413">Isomerase</keyword>
<dbReference type="Gene3D" id="3.20.20.240">
    <property type="entry name" value="Methylmalonyl-CoA mutase"/>
    <property type="match status" value="1"/>
</dbReference>
<dbReference type="CDD" id="cd03677">
    <property type="entry name" value="MM_CoA_mutase_beta"/>
    <property type="match status" value="1"/>
</dbReference>
<dbReference type="Proteomes" id="UP000031014">
    <property type="component" value="Unassembled WGS sequence"/>
</dbReference>
<dbReference type="OrthoDB" id="9762378at2"/>
<sequence>MTIENMKATSFKVAAFEDWQEKAAASLKGKPIDSLYTNTYEDIKLKPLYTKGDLPDGLVRDLPGQPDYRRGIHSLGYQSESWHIANRVFYSDVEELKGKLDIALSKGQTAISFDVKPEIFSDNRALVSFLSSFKNKYPLSLDAGLLQTPLLAALAIASKDAGGSEKLTGFVAADPVAEASLIGGLPTEENEFFTEWSKVLDEAAQQLPEVKTVLVNTVPYHNSGANAVQELAIAVSTGVYLLQKLLDNGWGLKKALSKIVFHFAIGSNFFMETAKLRAARLLWSKTAEAFGAEKEDRKMVLSAETSKFTKTIFDPYVNMLRAGNEAFAAVLGGIQYLHTGSFDEPAGSANLFSERVARNTQLVLKSEAHLEKVADPAGGSWYVESLTKELAEKAWELFLEVDHKGGIYEALKSGWLQEQIVQTAENREQEIATRKKSMIGTNVYANLSDDISEPVIQEIQRDYMIDSLDAVIGKIASESSLKDNFKEMKPSFTPLKLKRLAEPYEEMRFKAMKLEKKGVDPIVGLICLGELKKHKARADFISGLLSAGGIHAERSGELDTISAAIQFINSSKARQFVICGDQSAYNSFGPELAQEITREHNFKLYLAGIPDEKQSEWKTSGIIEFLHVRSNAIQTLSAMLQEMEVGANAKA</sequence>
<feature type="domain" description="Methylmalonyl-CoA mutase alpha/beta chain catalytic" evidence="6">
    <location>
        <begin position="39"/>
        <end position="113"/>
    </location>
</feature>
<dbReference type="GO" id="GO:0019678">
    <property type="term" value="P:propionate metabolic process, methylmalonyl pathway"/>
    <property type="evidence" value="ECO:0007669"/>
    <property type="project" value="TreeGrafter"/>
</dbReference>
<evidence type="ECO:0000256" key="1">
    <source>
        <dbReference type="ARBA" id="ARBA00001922"/>
    </source>
</evidence>
<accession>A0A0A8XBA8</accession>
<evidence type="ECO:0000256" key="2">
    <source>
        <dbReference type="ARBA" id="ARBA00008465"/>
    </source>
</evidence>